<accession>A0A426XDU2</accession>
<gene>
    <name evidence="1" type="ORF">B296_00038398</name>
</gene>
<name>A0A426XDU2_ENSVE</name>
<organism evidence="1 2">
    <name type="scientific">Ensete ventricosum</name>
    <name type="common">Abyssinian banana</name>
    <name type="synonym">Musa ensete</name>
    <dbReference type="NCBI Taxonomy" id="4639"/>
    <lineage>
        <taxon>Eukaryota</taxon>
        <taxon>Viridiplantae</taxon>
        <taxon>Streptophyta</taxon>
        <taxon>Embryophyta</taxon>
        <taxon>Tracheophyta</taxon>
        <taxon>Spermatophyta</taxon>
        <taxon>Magnoliopsida</taxon>
        <taxon>Liliopsida</taxon>
        <taxon>Zingiberales</taxon>
        <taxon>Musaceae</taxon>
        <taxon>Ensete</taxon>
    </lineage>
</organism>
<feature type="non-terminal residue" evidence="1">
    <location>
        <position position="1"/>
    </location>
</feature>
<comment type="caution">
    <text evidence="1">The sequence shown here is derived from an EMBL/GenBank/DDBJ whole genome shotgun (WGS) entry which is preliminary data.</text>
</comment>
<protein>
    <submittedName>
        <fullName evidence="1">Uncharacterized protein</fullName>
    </submittedName>
</protein>
<dbReference type="AlphaFoldDB" id="A0A426XDU2"/>
<sequence length="131" mass="15121">ARAPEYPISITNHTKDFDGFGLTFGTEAVLSPEVVYPTFWVETYQEPSSSDRLRENLDLLKERRAAMHMQILEYKKAVANLYNRIGKLAPNWEGPYQIESAAREGTYTLVTMEGKQLPRKWHIANLQKNYV</sequence>
<dbReference type="EMBL" id="AMZH03022065">
    <property type="protein sequence ID" value="RRT37633.1"/>
    <property type="molecule type" value="Genomic_DNA"/>
</dbReference>
<dbReference type="Proteomes" id="UP000287651">
    <property type="component" value="Unassembled WGS sequence"/>
</dbReference>
<evidence type="ECO:0000313" key="2">
    <source>
        <dbReference type="Proteomes" id="UP000287651"/>
    </source>
</evidence>
<proteinExistence type="predicted"/>
<evidence type="ECO:0000313" key="1">
    <source>
        <dbReference type="EMBL" id="RRT37633.1"/>
    </source>
</evidence>
<reference evidence="1 2" key="1">
    <citation type="journal article" date="2014" name="Agronomy (Basel)">
        <title>A Draft Genome Sequence for Ensete ventricosum, the Drought-Tolerant Tree Against Hunger.</title>
        <authorList>
            <person name="Harrison J."/>
            <person name="Moore K.A."/>
            <person name="Paszkiewicz K."/>
            <person name="Jones T."/>
            <person name="Grant M."/>
            <person name="Ambacheew D."/>
            <person name="Muzemil S."/>
            <person name="Studholme D.J."/>
        </authorList>
    </citation>
    <scope>NUCLEOTIDE SEQUENCE [LARGE SCALE GENOMIC DNA]</scope>
</reference>